<dbReference type="Proteomes" id="UP000638570">
    <property type="component" value="Unassembled WGS sequence"/>
</dbReference>
<evidence type="ECO:0000256" key="1">
    <source>
        <dbReference type="PROSITE-ProRule" id="PRU00339"/>
    </source>
</evidence>
<name>A0ABS1QP18_9GAMM</name>
<evidence type="ECO:0000313" key="4">
    <source>
        <dbReference type="Proteomes" id="UP000638570"/>
    </source>
</evidence>
<feature type="chain" id="PRO_5047486253" evidence="2">
    <location>
        <begin position="25"/>
        <end position="322"/>
    </location>
</feature>
<accession>A0ABS1QP18</accession>
<evidence type="ECO:0000256" key="2">
    <source>
        <dbReference type="SAM" id="SignalP"/>
    </source>
</evidence>
<evidence type="ECO:0000313" key="3">
    <source>
        <dbReference type="EMBL" id="MBL1376600.1"/>
    </source>
</evidence>
<dbReference type="PROSITE" id="PS50005">
    <property type="entry name" value="TPR"/>
    <property type="match status" value="1"/>
</dbReference>
<dbReference type="InterPro" id="IPR011990">
    <property type="entry name" value="TPR-like_helical_dom_sf"/>
</dbReference>
<sequence>MKRVTGLVLAASVLSGCVSTSAYKSNEGASPYLIKQAQAKPQSCEPLTKEQELVFSLSKEMMAAKRLHAALANLERLPAYLPEARLGKAQVLRLLGRPEAEGLYQSLLESCLVAEGHHGLAQMAVLKKDNDKALQHLQQAIGFEPTNEAMRNDMGVVYMNQRQLDEARFEFLTAIELNEGEQRALRNLLILMLYQDNFDGAAKLASRYQVSTSHYQAALSRAQMMKQEDGDGAASAVASRAAPVPAAVTSPVMAQPRRAESLTEEVIAQPVPPTEQRVVRAVIAPDKETQAGETVPAQGVSRVQGVQRIQAASQPIVPITVR</sequence>
<protein>
    <submittedName>
        <fullName evidence="3">Tetratricopeptide repeat protein</fullName>
    </submittedName>
</protein>
<keyword evidence="1" id="KW-0802">TPR repeat</keyword>
<proteinExistence type="predicted"/>
<keyword evidence="2" id="KW-0732">Signal</keyword>
<dbReference type="InterPro" id="IPR019734">
    <property type="entry name" value="TPR_rpt"/>
</dbReference>
<dbReference type="PROSITE" id="PS51257">
    <property type="entry name" value="PROKAR_LIPOPROTEIN"/>
    <property type="match status" value="1"/>
</dbReference>
<feature type="signal peptide" evidence="2">
    <location>
        <begin position="1"/>
        <end position="24"/>
    </location>
</feature>
<dbReference type="RefSeq" id="WP_202082610.1">
    <property type="nucleotide sequence ID" value="NZ_JAERTZ010000012.1"/>
</dbReference>
<dbReference type="SMART" id="SM00028">
    <property type="entry name" value="TPR"/>
    <property type="match status" value="2"/>
</dbReference>
<reference evidence="4" key="1">
    <citation type="submission" date="2021-01" db="EMBL/GenBank/DDBJ databases">
        <title>Genome public.</title>
        <authorList>
            <person name="Liu C."/>
            <person name="Sun Q."/>
        </authorList>
    </citation>
    <scope>NUCLEOTIDE SEQUENCE [LARGE SCALE GENOMIC DNA]</scope>
    <source>
        <strain evidence="4">CGMCC 1.18722</strain>
    </source>
</reference>
<gene>
    <name evidence="3" type="ORF">JKV55_04510</name>
</gene>
<dbReference type="Pfam" id="PF14559">
    <property type="entry name" value="TPR_19"/>
    <property type="match status" value="1"/>
</dbReference>
<organism evidence="3 4">
    <name type="scientific">Zobellella iuensis</name>
    <dbReference type="NCBI Taxonomy" id="2803811"/>
    <lineage>
        <taxon>Bacteria</taxon>
        <taxon>Pseudomonadati</taxon>
        <taxon>Pseudomonadota</taxon>
        <taxon>Gammaproteobacteria</taxon>
        <taxon>Aeromonadales</taxon>
        <taxon>Aeromonadaceae</taxon>
        <taxon>Zobellella</taxon>
    </lineage>
</organism>
<dbReference type="Gene3D" id="1.25.40.10">
    <property type="entry name" value="Tetratricopeptide repeat domain"/>
    <property type="match status" value="1"/>
</dbReference>
<keyword evidence="4" id="KW-1185">Reference proteome</keyword>
<dbReference type="EMBL" id="JAERTZ010000012">
    <property type="protein sequence ID" value="MBL1376600.1"/>
    <property type="molecule type" value="Genomic_DNA"/>
</dbReference>
<dbReference type="SUPFAM" id="SSF48452">
    <property type="entry name" value="TPR-like"/>
    <property type="match status" value="1"/>
</dbReference>
<comment type="caution">
    <text evidence="3">The sequence shown here is derived from an EMBL/GenBank/DDBJ whole genome shotgun (WGS) entry which is preliminary data.</text>
</comment>
<feature type="repeat" description="TPR" evidence="1">
    <location>
        <begin position="114"/>
        <end position="147"/>
    </location>
</feature>